<dbReference type="Proteomes" id="UP000186917">
    <property type="component" value="Unassembled WGS sequence"/>
</dbReference>
<organism evidence="2 3">
    <name type="scientific">Filimonas lacunae</name>
    <dbReference type="NCBI Taxonomy" id="477680"/>
    <lineage>
        <taxon>Bacteria</taxon>
        <taxon>Pseudomonadati</taxon>
        <taxon>Bacteroidota</taxon>
        <taxon>Chitinophagia</taxon>
        <taxon>Chitinophagales</taxon>
        <taxon>Chitinophagaceae</taxon>
        <taxon>Filimonas</taxon>
    </lineage>
</organism>
<gene>
    <name evidence="2" type="ORF">SAMN05421788_104394</name>
</gene>
<dbReference type="RefSeq" id="WP_076379708.1">
    <property type="nucleotide sequence ID" value="NZ_AP017422.1"/>
</dbReference>
<name>A0A173MRD1_9BACT</name>
<dbReference type="AlphaFoldDB" id="A0A173MRD1"/>
<dbReference type="STRING" id="477680.SAMN05421788_104394"/>
<keyword evidence="3" id="KW-1185">Reference proteome</keyword>
<accession>A0A173MRD1</accession>
<dbReference type="InterPro" id="IPR001173">
    <property type="entry name" value="Glyco_trans_2-like"/>
</dbReference>
<evidence type="ECO:0000313" key="2">
    <source>
        <dbReference type="EMBL" id="SIT17973.1"/>
    </source>
</evidence>
<evidence type="ECO:0000313" key="3">
    <source>
        <dbReference type="Proteomes" id="UP000186917"/>
    </source>
</evidence>
<dbReference type="InterPro" id="IPR029044">
    <property type="entry name" value="Nucleotide-diphossugar_trans"/>
</dbReference>
<dbReference type="Gene3D" id="3.90.550.10">
    <property type="entry name" value="Spore Coat Polysaccharide Biosynthesis Protein SpsA, Chain A"/>
    <property type="match status" value="1"/>
</dbReference>
<dbReference type="KEGG" id="fln:FLA_6296"/>
<dbReference type="SUPFAM" id="SSF53448">
    <property type="entry name" value="Nucleotide-diphospho-sugar transferases"/>
    <property type="match status" value="1"/>
</dbReference>
<sequence length="260" mass="30648">MTAPQHFKDITLLITHYNRSSSLERLLATFRQLQVSFEAIVVSDDGSQSEHLAYIAELTKTYPFTLVTAAKNSGLGNNINKGQDAVRTPYTVYVQEDFVPSSLFSGRLLDAWQFMEDDASLDVVRFYAYFRYPSLKPFKNGFSEMRFKPLAIFNTYRKFYFYSDHPHLRRSNFFNKFGRYKEGVKGDVTEYKMMMSFLKNKARGLFYDDFTTLFEQRNSSDEPSTMHRRSYKNSTNVFISFVRHVFRHVKFNINYYLVKL</sequence>
<keyword evidence="2" id="KW-0808">Transferase</keyword>
<evidence type="ECO:0000259" key="1">
    <source>
        <dbReference type="Pfam" id="PF00535"/>
    </source>
</evidence>
<proteinExistence type="predicted"/>
<dbReference type="OrthoDB" id="744361at2"/>
<dbReference type="CDD" id="cd00761">
    <property type="entry name" value="Glyco_tranf_GTA_type"/>
    <property type="match status" value="1"/>
</dbReference>
<reference evidence="3" key="1">
    <citation type="submission" date="2017-01" db="EMBL/GenBank/DDBJ databases">
        <authorList>
            <person name="Varghese N."/>
            <person name="Submissions S."/>
        </authorList>
    </citation>
    <scope>NUCLEOTIDE SEQUENCE [LARGE SCALE GENOMIC DNA]</scope>
    <source>
        <strain evidence="3">DSM 21054</strain>
    </source>
</reference>
<protein>
    <submittedName>
        <fullName evidence="2">Glycosyltransferase involved in cell wall bisynthesis</fullName>
    </submittedName>
</protein>
<dbReference type="Pfam" id="PF00535">
    <property type="entry name" value="Glycos_transf_2"/>
    <property type="match status" value="1"/>
</dbReference>
<dbReference type="GO" id="GO:0016740">
    <property type="term" value="F:transferase activity"/>
    <property type="evidence" value="ECO:0007669"/>
    <property type="project" value="UniProtKB-KW"/>
</dbReference>
<dbReference type="EMBL" id="FTOR01000004">
    <property type="protein sequence ID" value="SIT17973.1"/>
    <property type="molecule type" value="Genomic_DNA"/>
</dbReference>
<feature type="domain" description="Glycosyltransferase 2-like" evidence="1">
    <location>
        <begin position="12"/>
        <end position="175"/>
    </location>
</feature>